<feature type="transmembrane region" description="Helical" evidence="5">
    <location>
        <begin position="140"/>
        <end position="162"/>
    </location>
</feature>
<reference evidence="8" key="1">
    <citation type="submission" date="2016-10" db="EMBL/GenBank/DDBJ databases">
        <authorList>
            <person name="Varghese N."/>
            <person name="Submissions S."/>
        </authorList>
    </citation>
    <scope>NUCLEOTIDE SEQUENCE [LARGE SCALE GENOMIC DNA]</scope>
    <source>
        <strain evidence="8">Gh-105</strain>
    </source>
</reference>
<accession>A0A1I2SLA7</accession>
<keyword evidence="4 5" id="KW-0472">Membrane</keyword>
<evidence type="ECO:0000259" key="6">
    <source>
        <dbReference type="Pfam" id="PF04932"/>
    </source>
</evidence>
<keyword evidence="8" id="KW-1185">Reference proteome</keyword>
<keyword evidence="7" id="KW-0436">Ligase</keyword>
<feature type="transmembrane region" description="Helical" evidence="5">
    <location>
        <begin position="60"/>
        <end position="79"/>
    </location>
</feature>
<sequence length="441" mass="46485">MSMTTGVATPPTPVPLHTQGTDALRVVAMATILLVMLVGANPFHDGTAPENAASGAGGNLGNQILFLIMGGVAGTILVARGRAALRPLASLPVLLMLAWLAVSTGLSIEPLVSARRLVSLVIMTAAAVAFLLAARDTRQFATVLGATTLGIVALSYLGLVLVPERAMHTALDIIEPEHAGSWRGLYPHKNAAGAAMGAFVFIGLFWAGMGQRVLGILLAVAAAIFLVFTKAKTSVAIAPAVLVLTWLCTLSGATLWRRLVLLVPLCVLLTLTVGSVLVPQVGAFVANVASDPTFTGRTEIWAFAADNIARRPIAGYGYGAFWESVFYGGGADAATWVNRATDAHDGYLNTALESGLVGLALTAWWLVWAPVTDLQSRSAGRRLDPLAMLFLRLWLFAILVAVFESVFYQATNGLYFLLVVSVLGLRYLARARVIAGGEDRP</sequence>
<name>A0A1I2SLA7_9HYPH</name>
<protein>
    <submittedName>
        <fullName evidence="7">O-antigen ligase</fullName>
    </submittedName>
</protein>
<feature type="transmembrane region" description="Helical" evidence="5">
    <location>
        <begin position="91"/>
        <end position="108"/>
    </location>
</feature>
<feature type="transmembrane region" description="Helical" evidence="5">
    <location>
        <begin position="413"/>
        <end position="429"/>
    </location>
</feature>
<dbReference type="PANTHER" id="PTHR37422">
    <property type="entry name" value="TEICHURONIC ACID BIOSYNTHESIS PROTEIN TUAE"/>
    <property type="match status" value="1"/>
</dbReference>
<dbReference type="PANTHER" id="PTHR37422:SF21">
    <property type="entry name" value="EXOQ-LIKE PROTEIN"/>
    <property type="match status" value="1"/>
</dbReference>
<dbReference type="GO" id="GO:0016874">
    <property type="term" value="F:ligase activity"/>
    <property type="evidence" value="ECO:0007669"/>
    <property type="project" value="UniProtKB-KW"/>
</dbReference>
<dbReference type="Proteomes" id="UP000199229">
    <property type="component" value="Unassembled WGS sequence"/>
</dbReference>
<proteinExistence type="predicted"/>
<feature type="transmembrane region" description="Helical" evidence="5">
    <location>
        <begin position="235"/>
        <end position="252"/>
    </location>
</feature>
<evidence type="ECO:0000256" key="2">
    <source>
        <dbReference type="ARBA" id="ARBA00022692"/>
    </source>
</evidence>
<dbReference type="STRING" id="582675.SAMN05192565_104183"/>
<keyword evidence="3 5" id="KW-1133">Transmembrane helix</keyword>
<dbReference type="Pfam" id="PF04932">
    <property type="entry name" value="Wzy_C"/>
    <property type="match status" value="1"/>
</dbReference>
<feature type="transmembrane region" description="Helical" evidence="5">
    <location>
        <begin position="23"/>
        <end position="40"/>
    </location>
</feature>
<comment type="subcellular location">
    <subcellularLocation>
        <location evidence="1">Membrane</location>
        <topology evidence="1">Multi-pass membrane protein</topology>
    </subcellularLocation>
</comment>
<evidence type="ECO:0000313" key="7">
    <source>
        <dbReference type="EMBL" id="SFG50671.1"/>
    </source>
</evidence>
<feature type="domain" description="O-antigen ligase-related" evidence="6">
    <location>
        <begin position="218"/>
        <end position="362"/>
    </location>
</feature>
<feature type="transmembrane region" description="Helical" evidence="5">
    <location>
        <begin position="114"/>
        <end position="133"/>
    </location>
</feature>
<feature type="transmembrane region" description="Helical" evidence="5">
    <location>
        <begin position="213"/>
        <end position="229"/>
    </location>
</feature>
<evidence type="ECO:0000313" key="8">
    <source>
        <dbReference type="Proteomes" id="UP000199229"/>
    </source>
</evidence>
<evidence type="ECO:0000256" key="1">
    <source>
        <dbReference type="ARBA" id="ARBA00004141"/>
    </source>
</evidence>
<evidence type="ECO:0000256" key="5">
    <source>
        <dbReference type="SAM" id="Phobius"/>
    </source>
</evidence>
<dbReference type="InterPro" id="IPR051533">
    <property type="entry name" value="WaaL-like"/>
</dbReference>
<dbReference type="InterPro" id="IPR007016">
    <property type="entry name" value="O-antigen_ligase-rel_domated"/>
</dbReference>
<gene>
    <name evidence="7" type="ORF">SAMN05192565_104183</name>
</gene>
<feature type="transmembrane region" description="Helical" evidence="5">
    <location>
        <begin position="259"/>
        <end position="278"/>
    </location>
</feature>
<organism evidence="7 8">
    <name type="scientific">Methylobacterium gossipiicola</name>
    <dbReference type="NCBI Taxonomy" id="582675"/>
    <lineage>
        <taxon>Bacteria</taxon>
        <taxon>Pseudomonadati</taxon>
        <taxon>Pseudomonadota</taxon>
        <taxon>Alphaproteobacteria</taxon>
        <taxon>Hyphomicrobiales</taxon>
        <taxon>Methylobacteriaceae</taxon>
        <taxon>Methylobacterium</taxon>
    </lineage>
</organism>
<feature type="transmembrane region" description="Helical" evidence="5">
    <location>
        <begin position="386"/>
        <end position="407"/>
    </location>
</feature>
<keyword evidence="2 5" id="KW-0812">Transmembrane</keyword>
<dbReference type="GO" id="GO:0016020">
    <property type="term" value="C:membrane"/>
    <property type="evidence" value="ECO:0007669"/>
    <property type="project" value="UniProtKB-SubCell"/>
</dbReference>
<feature type="transmembrane region" description="Helical" evidence="5">
    <location>
        <begin position="191"/>
        <end position="208"/>
    </location>
</feature>
<feature type="transmembrane region" description="Helical" evidence="5">
    <location>
        <begin position="355"/>
        <end position="374"/>
    </location>
</feature>
<dbReference type="AlphaFoldDB" id="A0A1I2SLA7"/>
<evidence type="ECO:0000256" key="4">
    <source>
        <dbReference type="ARBA" id="ARBA00023136"/>
    </source>
</evidence>
<evidence type="ECO:0000256" key="3">
    <source>
        <dbReference type="ARBA" id="ARBA00022989"/>
    </source>
</evidence>
<dbReference type="EMBL" id="FOPM01000004">
    <property type="protein sequence ID" value="SFG50671.1"/>
    <property type="molecule type" value="Genomic_DNA"/>
</dbReference>